<gene>
    <name evidence="5" type="ORF">L1F31_14725</name>
</gene>
<dbReference type="PANTHER" id="PTHR30204:SF97">
    <property type="entry name" value="MERR FAMILY REGULATORY PROTEIN"/>
    <property type="match status" value="1"/>
</dbReference>
<dbReference type="PANTHER" id="PTHR30204">
    <property type="entry name" value="REDOX-CYCLING DRUG-SENSING TRANSCRIPTIONAL ACTIVATOR SOXR"/>
    <property type="match status" value="1"/>
</dbReference>
<evidence type="ECO:0000256" key="3">
    <source>
        <dbReference type="SAM" id="MobiDB-lite"/>
    </source>
</evidence>
<feature type="domain" description="HTH merR-type" evidence="4">
    <location>
        <begin position="20"/>
        <end position="88"/>
    </location>
</feature>
<proteinExistence type="predicted"/>
<evidence type="ECO:0000256" key="1">
    <source>
        <dbReference type="ARBA" id="ARBA00023125"/>
    </source>
</evidence>
<protein>
    <submittedName>
        <fullName evidence="5">MerR family transcriptional regulator</fullName>
    </submittedName>
</protein>
<dbReference type="Proteomes" id="UP001064879">
    <property type="component" value="Chromosome"/>
</dbReference>
<dbReference type="PROSITE" id="PS50937">
    <property type="entry name" value="HTH_MERR_2"/>
    <property type="match status" value="1"/>
</dbReference>
<organism evidence="5 6">
    <name type="scientific">Brevibacterium spongiae</name>
    <dbReference type="NCBI Taxonomy" id="2909672"/>
    <lineage>
        <taxon>Bacteria</taxon>
        <taxon>Bacillati</taxon>
        <taxon>Actinomycetota</taxon>
        <taxon>Actinomycetes</taxon>
        <taxon>Micrococcales</taxon>
        <taxon>Brevibacteriaceae</taxon>
        <taxon>Brevibacterium</taxon>
    </lineage>
</organism>
<evidence type="ECO:0000256" key="2">
    <source>
        <dbReference type="SAM" id="Coils"/>
    </source>
</evidence>
<evidence type="ECO:0000259" key="4">
    <source>
        <dbReference type="PROSITE" id="PS50937"/>
    </source>
</evidence>
<dbReference type="SMART" id="SM00422">
    <property type="entry name" value="HTH_MERR"/>
    <property type="match status" value="1"/>
</dbReference>
<feature type="region of interest" description="Disordered" evidence="3">
    <location>
        <begin position="1"/>
        <end position="34"/>
    </location>
</feature>
<evidence type="ECO:0000313" key="5">
    <source>
        <dbReference type="EMBL" id="UVI35358.1"/>
    </source>
</evidence>
<dbReference type="Gene3D" id="1.10.1660.10">
    <property type="match status" value="1"/>
</dbReference>
<feature type="coiled-coil region" evidence="2">
    <location>
        <begin position="98"/>
        <end position="125"/>
    </location>
</feature>
<dbReference type="RefSeq" id="WP_265417995.1">
    <property type="nucleotide sequence ID" value="NZ_CP093443.1"/>
</dbReference>
<accession>A0ABY5SQB7</accession>
<dbReference type="EMBL" id="CP093443">
    <property type="protein sequence ID" value="UVI35358.1"/>
    <property type="molecule type" value="Genomic_DNA"/>
</dbReference>
<keyword evidence="6" id="KW-1185">Reference proteome</keyword>
<dbReference type="SUPFAM" id="SSF46955">
    <property type="entry name" value="Putative DNA-binding domain"/>
    <property type="match status" value="1"/>
</dbReference>
<sequence>MDVSFKSKRHMSQIPQSPALLSIGETARRSGSSPRALRYYEEQGLLAPERTEGGQRRYPADAVERVLLYRRLIDAGLGTEVIRELLPCMNGSATSDTVATLQREHKKLLAQARELEATAGRLESILESL</sequence>
<dbReference type="InterPro" id="IPR000551">
    <property type="entry name" value="MerR-type_HTH_dom"/>
</dbReference>
<dbReference type="InterPro" id="IPR047057">
    <property type="entry name" value="MerR_fam"/>
</dbReference>
<keyword evidence="1" id="KW-0238">DNA-binding</keyword>
<name>A0ABY5SQB7_9MICO</name>
<evidence type="ECO:0000313" key="6">
    <source>
        <dbReference type="Proteomes" id="UP001064879"/>
    </source>
</evidence>
<reference evidence="5" key="1">
    <citation type="submission" date="2022-03" db="EMBL/GenBank/DDBJ databases">
        <title>Brevibacterium spongiae sp. nov., isolated from marine sponge.</title>
        <authorList>
            <person name="Li Z."/>
            <person name="Zhang M."/>
        </authorList>
    </citation>
    <scope>NUCLEOTIDE SEQUENCE</scope>
    <source>
        <strain evidence="5">WHS-Z9</strain>
    </source>
</reference>
<dbReference type="InterPro" id="IPR009061">
    <property type="entry name" value="DNA-bd_dom_put_sf"/>
</dbReference>
<dbReference type="Pfam" id="PF13411">
    <property type="entry name" value="MerR_1"/>
    <property type="match status" value="1"/>
</dbReference>
<keyword evidence="2" id="KW-0175">Coiled coil</keyword>
<dbReference type="PRINTS" id="PR00040">
    <property type="entry name" value="HTHMERR"/>
</dbReference>
<feature type="compositionally biased region" description="Basic residues" evidence="3">
    <location>
        <begin position="1"/>
        <end position="11"/>
    </location>
</feature>